<dbReference type="InterPro" id="IPR011330">
    <property type="entry name" value="Glyco_hydro/deAcase_b/a-brl"/>
</dbReference>
<dbReference type="EMBL" id="JBHTCC010000002">
    <property type="protein sequence ID" value="MFC7299019.1"/>
    <property type="molecule type" value="Genomic_DNA"/>
</dbReference>
<evidence type="ECO:0000313" key="7">
    <source>
        <dbReference type="Proteomes" id="UP001596379"/>
    </source>
</evidence>
<dbReference type="RefSeq" id="WP_382234658.1">
    <property type="nucleotide sequence ID" value="NZ_JBHTCC010000002.1"/>
</dbReference>
<evidence type="ECO:0000256" key="2">
    <source>
        <dbReference type="ARBA" id="ARBA00022723"/>
    </source>
</evidence>
<accession>A0ABW2J753</accession>
<evidence type="ECO:0000256" key="5">
    <source>
        <dbReference type="ARBA" id="ARBA00023277"/>
    </source>
</evidence>
<protein>
    <submittedName>
        <fullName evidence="6">ChbG/HpnK family deacetylase</fullName>
    </submittedName>
</protein>
<keyword evidence="7" id="KW-1185">Reference proteome</keyword>
<keyword evidence="2" id="KW-0479">Metal-binding</keyword>
<dbReference type="PANTHER" id="PTHR31609">
    <property type="entry name" value="YDJC DEACETYLASE FAMILY MEMBER"/>
    <property type="match status" value="1"/>
</dbReference>
<dbReference type="PANTHER" id="PTHR31609:SF1">
    <property type="entry name" value="CARBOHYDRATE DEACETYLASE"/>
    <property type="match status" value="1"/>
</dbReference>
<evidence type="ECO:0000256" key="4">
    <source>
        <dbReference type="ARBA" id="ARBA00022842"/>
    </source>
</evidence>
<sequence>MTPIALCSDDYAQNPGIDAGILALLAAGRLTAVSCFSTSPHWQSVSAPALRPYREQADIGLHFNLTEGFGAATPSLNAVILRSLLRRMNLQTVEQQLERQLDAFEEGYGQAPDFIDGHQHVHQFPGVRQIVLKVIKRRYADHPLWVRNTMPANPAWGGKPQILKYLGGQALAKELTAARIASNAGFAGVYGFDQEDYAACFKVWLDAAQPGMLIMCHPATEPYPHDEIAQQRVVEYRFFQSEQFAQMLAAAQVKLSRLSHPVSNPI</sequence>
<keyword evidence="5" id="KW-0119">Carbohydrate metabolism</keyword>
<keyword evidence="4" id="KW-0460">Magnesium</keyword>
<organism evidence="6 7">
    <name type="scientific">Herminiimonas aquatilis</name>
    <dbReference type="NCBI Taxonomy" id="345342"/>
    <lineage>
        <taxon>Bacteria</taxon>
        <taxon>Pseudomonadati</taxon>
        <taxon>Pseudomonadota</taxon>
        <taxon>Betaproteobacteria</taxon>
        <taxon>Burkholderiales</taxon>
        <taxon>Oxalobacteraceae</taxon>
        <taxon>Herminiimonas</taxon>
    </lineage>
</organism>
<dbReference type="SUPFAM" id="SSF88713">
    <property type="entry name" value="Glycoside hydrolase/deacetylase"/>
    <property type="match status" value="1"/>
</dbReference>
<reference evidence="7" key="1">
    <citation type="journal article" date="2019" name="Int. J. Syst. Evol. Microbiol.">
        <title>The Global Catalogue of Microorganisms (GCM) 10K type strain sequencing project: providing services to taxonomists for standard genome sequencing and annotation.</title>
        <authorList>
            <consortium name="The Broad Institute Genomics Platform"/>
            <consortium name="The Broad Institute Genome Sequencing Center for Infectious Disease"/>
            <person name="Wu L."/>
            <person name="Ma J."/>
        </authorList>
    </citation>
    <scope>NUCLEOTIDE SEQUENCE [LARGE SCALE GENOMIC DNA]</scope>
    <source>
        <strain evidence="7">CCUG 36956</strain>
    </source>
</reference>
<dbReference type="CDD" id="cd10807">
    <property type="entry name" value="YdjC_like_3"/>
    <property type="match status" value="1"/>
</dbReference>
<proteinExistence type="predicted"/>
<evidence type="ECO:0000313" key="6">
    <source>
        <dbReference type="EMBL" id="MFC7299019.1"/>
    </source>
</evidence>
<comment type="caution">
    <text evidence="6">The sequence shown here is derived from an EMBL/GenBank/DDBJ whole genome shotgun (WGS) entry which is preliminary data.</text>
</comment>
<comment type="cofactor">
    <cofactor evidence="1">
        <name>Mg(2+)</name>
        <dbReference type="ChEBI" id="CHEBI:18420"/>
    </cofactor>
</comment>
<keyword evidence="3" id="KW-0378">Hydrolase</keyword>
<dbReference type="InterPro" id="IPR006879">
    <property type="entry name" value="YdjC-like"/>
</dbReference>
<name>A0ABW2J753_9BURK</name>
<dbReference type="Gene3D" id="3.20.20.370">
    <property type="entry name" value="Glycoside hydrolase/deacetylase"/>
    <property type="match status" value="1"/>
</dbReference>
<dbReference type="Pfam" id="PF04794">
    <property type="entry name" value="YdjC"/>
    <property type="match status" value="1"/>
</dbReference>
<evidence type="ECO:0000256" key="1">
    <source>
        <dbReference type="ARBA" id="ARBA00001946"/>
    </source>
</evidence>
<gene>
    <name evidence="6" type="ORF">ACFQO0_11300</name>
</gene>
<dbReference type="Proteomes" id="UP001596379">
    <property type="component" value="Unassembled WGS sequence"/>
</dbReference>
<evidence type="ECO:0000256" key="3">
    <source>
        <dbReference type="ARBA" id="ARBA00022801"/>
    </source>
</evidence>